<evidence type="ECO:0000256" key="9">
    <source>
        <dbReference type="SAM" id="MobiDB-lite"/>
    </source>
</evidence>
<dbReference type="InterPro" id="IPR015943">
    <property type="entry name" value="WD40/YVTN_repeat-like_dom_sf"/>
</dbReference>
<keyword evidence="12" id="KW-1185">Reference proteome</keyword>
<dbReference type="SUPFAM" id="SSF50978">
    <property type="entry name" value="WD40 repeat-like"/>
    <property type="match status" value="1"/>
</dbReference>
<reference evidence="11 12" key="1">
    <citation type="journal article" date="2014" name="Nat. Commun.">
        <title>Molecular traces of alternative social organization in a termite genome.</title>
        <authorList>
            <person name="Terrapon N."/>
            <person name="Li C."/>
            <person name="Robertson H.M."/>
            <person name="Ji L."/>
            <person name="Meng X."/>
            <person name="Booth W."/>
            <person name="Chen Z."/>
            <person name="Childers C.P."/>
            <person name="Glastad K.M."/>
            <person name="Gokhale K."/>
            <person name="Gowin J."/>
            <person name="Gronenberg W."/>
            <person name="Hermansen R.A."/>
            <person name="Hu H."/>
            <person name="Hunt B.G."/>
            <person name="Huylmans A.K."/>
            <person name="Khalil S.M."/>
            <person name="Mitchell R.D."/>
            <person name="Munoz-Torres M.C."/>
            <person name="Mustard J.A."/>
            <person name="Pan H."/>
            <person name="Reese J.T."/>
            <person name="Scharf M.E."/>
            <person name="Sun F."/>
            <person name="Vogel H."/>
            <person name="Xiao J."/>
            <person name="Yang W."/>
            <person name="Yang Z."/>
            <person name="Yang Z."/>
            <person name="Zhou J."/>
            <person name="Zhu J."/>
            <person name="Brent C.S."/>
            <person name="Elsik C.G."/>
            <person name="Goodisman M.A."/>
            <person name="Liberles D.A."/>
            <person name="Roe R.M."/>
            <person name="Vargo E.L."/>
            <person name="Vilcinskas A."/>
            <person name="Wang J."/>
            <person name="Bornberg-Bauer E."/>
            <person name="Korb J."/>
            <person name="Zhang G."/>
            <person name="Liebig J."/>
        </authorList>
    </citation>
    <scope>NUCLEOTIDE SEQUENCE [LARGE SCALE GENOMIC DNA]</scope>
    <source>
        <tissue evidence="11">Whole organism</tissue>
    </source>
</reference>
<feature type="compositionally biased region" description="Acidic residues" evidence="9">
    <location>
        <begin position="496"/>
        <end position="505"/>
    </location>
</feature>
<dbReference type="Pfam" id="PF17120">
    <property type="entry name" value="zf-RING_16"/>
    <property type="match status" value="1"/>
</dbReference>
<feature type="repeat" description="WD" evidence="8">
    <location>
        <begin position="101"/>
        <end position="143"/>
    </location>
</feature>
<evidence type="ECO:0000256" key="5">
    <source>
        <dbReference type="ARBA" id="ARBA00022771"/>
    </source>
</evidence>
<feature type="region of interest" description="Disordered" evidence="9">
    <location>
        <begin position="585"/>
        <end position="607"/>
    </location>
</feature>
<protein>
    <recommendedName>
        <fullName evidence="7">GATOR2 complex protein WDR24</fullName>
    </recommendedName>
</protein>
<feature type="compositionally biased region" description="Polar residues" evidence="9">
    <location>
        <begin position="454"/>
        <end position="463"/>
    </location>
</feature>
<evidence type="ECO:0000256" key="1">
    <source>
        <dbReference type="ARBA" id="ARBA00008134"/>
    </source>
</evidence>
<dbReference type="InterPro" id="IPR049566">
    <property type="entry name" value="WDR59_RTC1-like_RING_Znf"/>
</dbReference>
<evidence type="ECO:0000256" key="8">
    <source>
        <dbReference type="PROSITE-ProRule" id="PRU00221"/>
    </source>
</evidence>
<dbReference type="GO" id="GO:1904263">
    <property type="term" value="P:positive regulation of TORC1 signaling"/>
    <property type="evidence" value="ECO:0007669"/>
    <property type="project" value="TreeGrafter"/>
</dbReference>
<evidence type="ECO:0000256" key="2">
    <source>
        <dbReference type="ARBA" id="ARBA00022574"/>
    </source>
</evidence>
<feature type="region of interest" description="Disordered" evidence="9">
    <location>
        <begin position="434"/>
        <end position="507"/>
    </location>
</feature>
<dbReference type="PANTHER" id="PTHR46200:SF1">
    <property type="entry name" value="GATOR COMPLEX PROTEIN WDR24"/>
    <property type="match status" value="1"/>
</dbReference>
<dbReference type="STRING" id="136037.A0A067R0D1"/>
<comment type="similarity">
    <text evidence="1">Belongs to the WD repeat WDR24 family.</text>
</comment>
<dbReference type="PROSITE" id="PS50082">
    <property type="entry name" value="WD_REPEATS_2"/>
    <property type="match status" value="3"/>
</dbReference>
<dbReference type="GO" id="GO:0061700">
    <property type="term" value="C:GATOR2 complex"/>
    <property type="evidence" value="ECO:0007669"/>
    <property type="project" value="TreeGrafter"/>
</dbReference>
<keyword evidence="5" id="KW-0863">Zinc-finger</keyword>
<feature type="domain" description="WDR59/RTC1-like RING zinc finger" evidence="10">
    <location>
        <begin position="745"/>
        <end position="792"/>
    </location>
</feature>
<dbReference type="Gene3D" id="2.130.10.10">
    <property type="entry name" value="YVTN repeat-like/Quinoprotein amine dehydrogenase"/>
    <property type="match status" value="1"/>
</dbReference>
<dbReference type="Proteomes" id="UP000027135">
    <property type="component" value="Unassembled WGS sequence"/>
</dbReference>
<accession>A0A067R0D1</accession>
<dbReference type="InParanoid" id="A0A067R0D1"/>
<dbReference type="OrthoDB" id="60955at2759"/>
<dbReference type="OMA" id="EPMWLIS"/>
<gene>
    <name evidence="11" type="ORF">L798_09595</name>
</gene>
<proteinExistence type="inferred from homology"/>
<dbReference type="Pfam" id="PF00400">
    <property type="entry name" value="WD40"/>
    <property type="match status" value="3"/>
</dbReference>
<dbReference type="CDD" id="cd16693">
    <property type="entry name" value="mRING-H2-C3H3C2_WDR24"/>
    <property type="match status" value="1"/>
</dbReference>
<dbReference type="InterPro" id="IPR019775">
    <property type="entry name" value="WD40_repeat_CS"/>
</dbReference>
<dbReference type="AlphaFoldDB" id="A0A067R0D1"/>
<evidence type="ECO:0000256" key="4">
    <source>
        <dbReference type="ARBA" id="ARBA00022737"/>
    </source>
</evidence>
<organism evidence="11 12">
    <name type="scientific">Zootermopsis nevadensis</name>
    <name type="common">Dampwood termite</name>
    <dbReference type="NCBI Taxonomy" id="136037"/>
    <lineage>
        <taxon>Eukaryota</taxon>
        <taxon>Metazoa</taxon>
        <taxon>Ecdysozoa</taxon>
        <taxon>Arthropoda</taxon>
        <taxon>Hexapoda</taxon>
        <taxon>Insecta</taxon>
        <taxon>Pterygota</taxon>
        <taxon>Neoptera</taxon>
        <taxon>Polyneoptera</taxon>
        <taxon>Dictyoptera</taxon>
        <taxon>Blattodea</taxon>
        <taxon>Blattoidea</taxon>
        <taxon>Termitoidae</taxon>
        <taxon>Termopsidae</taxon>
        <taxon>Zootermopsis</taxon>
    </lineage>
</organism>
<dbReference type="PROSITE" id="PS50294">
    <property type="entry name" value="WD_REPEATS_REGION"/>
    <property type="match status" value="1"/>
</dbReference>
<dbReference type="GO" id="GO:0005829">
    <property type="term" value="C:cytosol"/>
    <property type="evidence" value="ECO:0007669"/>
    <property type="project" value="TreeGrafter"/>
</dbReference>
<dbReference type="GO" id="GO:0005774">
    <property type="term" value="C:vacuolar membrane"/>
    <property type="evidence" value="ECO:0007669"/>
    <property type="project" value="TreeGrafter"/>
</dbReference>
<dbReference type="GO" id="GO:0016239">
    <property type="term" value="P:positive regulation of macroautophagy"/>
    <property type="evidence" value="ECO:0007669"/>
    <property type="project" value="TreeGrafter"/>
</dbReference>
<evidence type="ECO:0000313" key="11">
    <source>
        <dbReference type="EMBL" id="KDR16181.1"/>
    </source>
</evidence>
<dbReference type="InterPro" id="IPR037590">
    <property type="entry name" value="WDR24"/>
</dbReference>
<keyword evidence="3" id="KW-0479">Metal-binding</keyword>
<dbReference type="GO" id="GO:0008270">
    <property type="term" value="F:zinc ion binding"/>
    <property type="evidence" value="ECO:0007669"/>
    <property type="project" value="UniProtKB-KW"/>
</dbReference>
<evidence type="ECO:0000256" key="7">
    <source>
        <dbReference type="ARBA" id="ARBA00040269"/>
    </source>
</evidence>
<sequence>MSSRTMCITQEGPANALALNKDYSQVVIAGRNVFKVFSIEEDEFVENCNLRVGKNLNLNFSCNDVAWNTIEDHILATAATNGAVVLWNLNRLSRSKQEHVFMDHKRTVNKVSFHTSEPTWLISGSQDGTMKCFDLRTREATRTFYSNTESVRDVQFSPHLHHTFAAVSENGNVQLWDLRRPDRCYQQFTAHSGPIFACDWHPEVTWLATASRDKTIKVWDLAGKPSLEYTIHTIASVGHIKWRPQRKYHIASCALVVDCSINVWDVRRPYIPFAAFNEHKDVATGVAWRGDPHVFLSTSRDCTLYQHVFQDATRPASKANPQAISLNSKGDVAYACQVNMNPVRGSAKLSGILRKAPPHSEQFCQVNSVMHRFLSKNPREMRCFHECARRYILTGRPLSDICDHNAAVAKDLNRQHVSLVWSVVKTLYSSKVGDFGQQTPSGNVSREETGLGVPQTTLGTSTGAEPISTGVGGDGDQHSLLGGGGGETPGGAMSAGEDETETDETPEQHFNGRIGLGNLSIPQGDFFFGDGEMDPLSVDFDRMNNGMMGMSLSNGLLGGSHILLDAQVQQDWTLPSEAFPLRHEIQDRSPPPEQFPNHGSPDLNDHDSQAVTVEDQPSSLLNVTTVPQIGLWDPSHIMVEMLKHHASLGDVQTSASVLLALGDQRRSLTTLDEATQEQWLLGYLDTLTRYRLWDVGTQVIQLAWIPSVMQLNQQSTTVHTSCGHCSKLLQRTGWLCDRCHSSECAMCSVCHQVVRGLYAWCQGCSHGGHLAHLQEWWQVNKQCPTGCGHICEYS</sequence>
<feature type="repeat" description="WD" evidence="8">
    <location>
        <begin position="144"/>
        <end position="186"/>
    </location>
</feature>
<evidence type="ECO:0000256" key="6">
    <source>
        <dbReference type="ARBA" id="ARBA00022833"/>
    </source>
</evidence>
<dbReference type="PROSITE" id="PS00678">
    <property type="entry name" value="WD_REPEATS_1"/>
    <property type="match status" value="1"/>
</dbReference>
<dbReference type="PANTHER" id="PTHR46200">
    <property type="entry name" value="GATOR COMPLEX PROTEIN WDR24"/>
    <property type="match status" value="1"/>
</dbReference>
<keyword evidence="4" id="KW-0677">Repeat</keyword>
<keyword evidence="6" id="KW-0862">Zinc</keyword>
<feature type="repeat" description="WD" evidence="8">
    <location>
        <begin position="188"/>
        <end position="221"/>
    </location>
</feature>
<evidence type="ECO:0000256" key="3">
    <source>
        <dbReference type="ARBA" id="ARBA00022723"/>
    </source>
</evidence>
<dbReference type="InterPro" id="IPR001680">
    <property type="entry name" value="WD40_rpt"/>
</dbReference>
<name>A0A067R0D1_ZOONE</name>
<dbReference type="EMBL" id="KK852804">
    <property type="protein sequence ID" value="KDR16181.1"/>
    <property type="molecule type" value="Genomic_DNA"/>
</dbReference>
<keyword evidence="2 8" id="KW-0853">WD repeat</keyword>
<dbReference type="InterPro" id="IPR036322">
    <property type="entry name" value="WD40_repeat_dom_sf"/>
</dbReference>
<evidence type="ECO:0000313" key="12">
    <source>
        <dbReference type="Proteomes" id="UP000027135"/>
    </source>
</evidence>
<dbReference type="SMART" id="SM00320">
    <property type="entry name" value="WD40"/>
    <property type="match status" value="6"/>
</dbReference>
<dbReference type="GO" id="GO:0034198">
    <property type="term" value="P:cellular response to amino acid starvation"/>
    <property type="evidence" value="ECO:0007669"/>
    <property type="project" value="TreeGrafter"/>
</dbReference>
<dbReference type="FunCoup" id="A0A067R0D1">
    <property type="interactions" value="1282"/>
</dbReference>
<evidence type="ECO:0000259" key="10">
    <source>
        <dbReference type="Pfam" id="PF17120"/>
    </source>
</evidence>
<dbReference type="eggNOG" id="KOG0269">
    <property type="taxonomic scope" value="Eukaryota"/>
</dbReference>